<name>A0A645ECB5_9ZZZZ</name>
<proteinExistence type="predicted"/>
<sequence length="58" mass="6269">MRKADTRSNKTVNLDLQRDCAGIVAARAASAHAAFAEYLLAMRMRQHAEQANAAATIP</sequence>
<dbReference type="AlphaFoldDB" id="A0A645ECB5"/>
<accession>A0A645ECB5</accession>
<organism evidence="1">
    <name type="scientific">bioreactor metagenome</name>
    <dbReference type="NCBI Taxonomy" id="1076179"/>
    <lineage>
        <taxon>unclassified sequences</taxon>
        <taxon>metagenomes</taxon>
        <taxon>ecological metagenomes</taxon>
    </lineage>
</organism>
<evidence type="ECO:0000313" key="1">
    <source>
        <dbReference type="EMBL" id="MPM98969.1"/>
    </source>
</evidence>
<reference evidence="1" key="1">
    <citation type="submission" date="2019-08" db="EMBL/GenBank/DDBJ databases">
        <authorList>
            <person name="Kucharzyk K."/>
            <person name="Murdoch R.W."/>
            <person name="Higgins S."/>
            <person name="Loffler F."/>
        </authorList>
    </citation>
    <scope>NUCLEOTIDE SEQUENCE</scope>
</reference>
<comment type="caution">
    <text evidence="1">The sequence shown here is derived from an EMBL/GenBank/DDBJ whole genome shotgun (WGS) entry which is preliminary data.</text>
</comment>
<gene>
    <name evidence="1" type="ORF">SDC9_146159</name>
</gene>
<protein>
    <submittedName>
        <fullName evidence="1">Uncharacterized protein</fullName>
    </submittedName>
</protein>
<dbReference type="EMBL" id="VSSQ01045092">
    <property type="protein sequence ID" value="MPM98969.1"/>
    <property type="molecule type" value="Genomic_DNA"/>
</dbReference>